<feature type="transmembrane region" description="Helical" evidence="8">
    <location>
        <begin position="379"/>
        <end position="403"/>
    </location>
</feature>
<reference evidence="10 11" key="1">
    <citation type="submission" date="2019-02" db="EMBL/GenBank/DDBJ databases">
        <title>Deep-cultivation of Planctomycetes and their phenomic and genomic characterization uncovers novel biology.</title>
        <authorList>
            <person name="Wiegand S."/>
            <person name="Jogler M."/>
            <person name="Boedeker C."/>
            <person name="Pinto D."/>
            <person name="Vollmers J."/>
            <person name="Rivas-Marin E."/>
            <person name="Kohn T."/>
            <person name="Peeters S.H."/>
            <person name="Heuer A."/>
            <person name="Rast P."/>
            <person name="Oberbeckmann S."/>
            <person name="Bunk B."/>
            <person name="Jeske O."/>
            <person name="Meyerdierks A."/>
            <person name="Storesund J.E."/>
            <person name="Kallscheuer N."/>
            <person name="Luecker S."/>
            <person name="Lage O.M."/>
            <person name="Pohl T."/>
            <person name="Merkel B.J."/>
            <person name="Hornburger P."/>
            <person name="Mueller R.-W."/>
            <person name="Bruemmer F."/>
            <person name="Labrenz M."/>
            <person name="Spormann A.M."/>
            <person name="Op Den Camp H."/>
            <person name="Overmann J."/>
            <person name="Amann R."/>
            <person name="Jetten M.S.M."/>
            <person name="Mascher T."/>
            <person name="Medema M.H."/>
            <person name="Devos D.P."/>
            <person name="Kaster A.-K."/>
            <person name="Ovreas L."/>
            <person name="Rohde M."/>
            <person name="Galperin M.Y."/>
            <person name="Jogler C."/>
        </authorList>
    </citation>
    <scope>NUCLEOTIDE SEQUENCE [LARGE SCALE GENOMIC DNA]</scope>
    <source>
        <strain evidence="10 11">Pla52n</strain>
    </source>
</reference>
<keyword evidence="11" id="KW-1185">Reference proteome</keyword>
<name>A0A5C6ARI4_9BACT</name>
<dbReference type="EMBL" id="SJPN01000004">
    <property type="protein sequence ID" value="TWU02653.1"/>
    <property type="molecule type" value="Genomic_DNA"/>
</dbReference>
<feature type="compositionally biased region" description="Polar residues" evidence="7">
    <location>
        <begin position="740"/>
        <end position="750"/>
    </location>
</feature>
<comment type="caution">
    <text evidence="10">The sequence shown here is derived from an EMBL/GenBank/DDBJ whole genome shotgun (WGS) entry which is preliminary data.</text>
</comment>
<dbReference type="InterPro" id="IPR017896">
    <property type="entry name" value="4Fe4S_Fe-S-bd"/>
</dbReference>
<keyword evidence="1" id="KW-0813">Transport</keyword>
<feature type="domain" description="4Fe-4S ferredoxin-type" evidence="9">
    <location>
        <begin position="459"/>
        <end position="482"/>
    </location>
</feature>
<feature type="transmembrane region" description="Helical" evidence="8">
    <location>
        <begin position="273"/>
        <end position="294"/>
    </location>
</feature>
<dbReference type="Pfam" id="PF13187">
    <property type="entry name" value="Fer4_9"/>
    <property type="match status" value="1"/>
</dbReference>
<evidence type="ECO:0000256" key="3">
    <source>
        <dbReference type="ARBA" id="ARBA00022723"/>
    </source>
</evidence>
<evidence type="ECO:0000256" key="4">
    <source>
        <dbReference type="ARBA" id="ARBA00022982"/>
    </source>
</evidence>
<dbReference type="GO" id="GO:0046872">
    <property type="term" value="F:metal ion binding"/>
    <property type="evidence" value="ECO:0007669"/>
    <property type="project" value="UniProtKB-KW"/>
</dbReference>
<dbReference type="Pfam" id="PF00037">
    <property type="entry name" value="Fer4"/>
    <property type="match status" value="1"/>
</dbReference>
<evidence type="ECO:0000256" key="1">
    <source>
        <dbReference type="ARBA" id="ARBA00022448"/>
    </source>
</evidence>
<gene>
    <name evidence="10" type="primary">yccM</name>
    <name evidence="10" type="ORF">Pla52n_37100</name>
</gene>
<proteinExistence type="predicted"/>
<feature type="domain" description="4Fe-4S ferredoxin-type" evidence="9">
    <location>
        <begin position="586"/>
        <end position="618"/>
    </location>
</feature>
<evidence type="ECO:0000256" key="8">
    <source>
        <dbReference type="SAM" id="Phobius"/>
    </source>
</evidence>
<dbReference type="Gene3D" id="3.30.70.20">
    <property type="match status" value="3"/>
</dbReference>
<evidence type="ECO:0000313" key="10">
    <source>
        <dbReference type="EMBL" id="TWU02653.1"/>
    </source>
</evidence>
<evidence type="ECO:0000256" key="5">
    <source>
        <dbReference type="ARBA" id="ARBA00023004"/>
    </source>
</evidence>
<dbReference type="GO" id="GO:0005886">
    <property type="term" value="C:plasma membrane"/>
    <property type="evidence" value="ECO:0007669"/>
    <property type="project" value="TreeGrafter"/>
</dbReference>
<dbReference type="Proteomes" id="UP000320176">
    <property type="component" value="Unassembled WGS sequence"/>
</dbReference>
<protein>
    <submittedName>
        <fullName evidence="10">Putative electron transport protein YccM</fullName>
    </submittedName>
</protein>
<keyword evidence="2" id="KW-0004">4Fe-4S</keyword>
<dbReference type="InterPro" id="IPR017900">
    <property type="entry name" value="4Fe4S_Fe_S_CS"/>
</dbReference>
<dbReference type="PROSITE" id="PS51379">
    <property type="entry name" value="4FE4S_FER_2"/>
    <property type="match status" value="5"/>
</dbReference>
<evidence type="ECO:0000313" key="11">
    <source>
        <dbReference type="Proteomes" id="UP000320176"/>
    </source>
</evidence>
<feature type="transmembrane region" description="Helical" evidence="8">
    <location>
        <begin position="332"/>
        <end position="358"/>
    </location>
</feature>
<evidence type="ECO:0000259" key="9">
    <source>
        <dbReference type="PROSITE" id="PS51379"/>
    </source>
</evidence>
<accession>A0A5C6ARI4</accession>
<keyword evidence="8" id="KW-0812">Transmembrane</keyword>
<dbReference type="PROSITE" id="PS00198">
    <property type="entry name" value="4FE4S_FER_1"/>
    <property type="match status" value="3"/>
</dbReference>
<dbReference type="CDD" id="cd16373">
    <property type="entry name" value="DMSOR_beta_like"/>
    <property type="match status" value="1"/>
</dbReference>
<feature type="compositionally biased region" description="Basic and acidic residues" evidence="7">
    <location>
        <begin position="751"/>
        <end position="762"/>
    </location>
</feature>
<evidence type="ECO:0000256" key="6">
    <source>
        <dbReference type="ARBA" id="ARBA00023014"/>
    </source>
</evidence>
<keyword evidence="5" id="KW-0408">Iron</keyword>
<keyword evidence="8" id="KW-0472">Membrane</keyword>
<keyword evidence="4" id="KW-0249">Electron transport</keyword>
<keyword evidence="3" id="KW-0479">Metal-binding</keyword>
<dbReference type="PANTHER" id="PTHR30176:SF3">
    <property type="entry name" value="FERREDOXIN-TYPE PROTEIN NAPH"/>
    <property type="match status" value="1"/>
</dbReference>
<keyword evidence="8" id="KW-1133">Transmembrane helix</keyword>
<keyword evidence="6" id="KW-0411">Iron-sulfur</keyword>
<dbReference type="PANTHER" id="PTHR30176">
    <property type="entry name" value="FERREDOXIN-TYPE PROTEIN NAPH"/>
    <property type="match status" value="1"/>
</dbReference>
<dbReference type="SUPFAM" id="SSF54862">
    <property type="entry name" value="4Fe-4S ferredoxins"/>
    <property type="match status" value="2"/>
</dbReference>
<feature type="region of interest" description="Disordered" evidence="7">
    <location>
        <begin position="740"/>
        <end position="773"/>
    </location>
</feature>
<dbReference type="GO" id="GO:0051539">
    <property type="term" value="F:4 iron, 4 sulfur cluster binding"/>
    <property type="evidence" value="ECO:0007669"/>
    <property type="project" value="UniProtKB-KW"/>
</dbReference>
<evidence type="ECO:0000256" key="7">
    <source>
        <dbReference type="SAM" id="MobiDB-lite"/>
    </source>
</evidence>
<dbReference type="InterPro" id="IPR051684">
    <property type="entry name" value="Electron_Trans/Redox"/>
</dbReference>
<dbReference type="AlphaFoldDB" id="A0A5C6ARI4"/>
<sequence>MNTVLPVVIVLTLVAIAVLYALTRFDRGRSNALLRLDWFVPMLRRSKSADSPSHSIPGRVLRRLVPASWQSNRSTKQRGRFRKALRWLGITWLASPVRRIVQSICLLSFLVLFLYVCWPYDSRPATPGEVSAGWAINDIDQNTGAVLLVSDKPNSDNANSDNAAKQTGLPTWLQPSDTGVFLFGSDSQPIGRFTIVDGSTDGVRLAPIGAVTPEMLDAMLSPLADFAIHEKDSTAWPSHYADNLSRKEIIPAETFLIIDPLVSLSTAIASRSWVWSLVCAAAILVACLLIPRGFCGYLCPLGTTIDLFDWAIAGRTKRFRVPDDGWWVHIKYYLLAGTLIAAVCGVLVSGFFSAIPVITRAMLFAVDPLQTGLTRGWHLIPAMNWGHVFSLVLFAAVLCLGFLRPRFWCKYVCPSGAVFSLGNLFRATERKVESSCINCNKCVEICPFDAIKPDFTTRTTDCTMCQTCGGVCPTHAIKFVERGNLVQLKIAGSPPTNETPLGRRGFLSLAAGSTAAAVGGVGVAGLTRGFGADLDSPDALHLVRPPGSVPEREFLDMCIRCGECFKACPNNVLQAEGFEQGLEGLWAPMVNADWAGCESSCNACGQVCPTGAIRALPIEEKRVARMGLAEVNENTCLPMAGREACDLCVQECNAAGYHAIEYTQVGIELDANGQPVEGTGFLAPLVMPDLCVGCGLCQTRCVAINVKDKGLLSESAIVVAAGPGKEDRLMTGSYLQLRQLESPNDKATNQAEEREPIEREIVSEEDPFGLDPF</sequence>
<feature type="compositionally biased region" description="Acidic residues" evidence="7">
    <location>
        <begin position="763"/>
        <end position="773"/>
    </location>
</feature>
<feature type="domain" description="4Fe-4S ferredoxin-type" evidence="9">
    <location>
        <begin position="427"/>
        <end position="456"/>
    </location>
</feature>
<evidence type="ECO:0000256" key="2">
    <source>
        <dbReference type="ARBA" id="ARBA00022485"/>
    </source>
</evidence>
<feature type="domain" description="4Fe-4S ferredoxin-type" evidence="9">
    <location>
        <begin position="548"/>
        <end position="578"/>
    </location>
</feature>
<dbReference type="OrthoDB" id="9810688at2"/>
<dbReference type="Pfam" id="PF12801">
    <property type="entry name" value="Fer4_5"/>
    <property type="match status" value="2"/>
</dbReference>
<feature type="domain" description="4Fe-4S ferredoxin-type" evidence="9">
    <location>
        <begin position="682"/>
        <end position="709"/>
    </location>
</feature>
<organism evidence="10 11">
    <name type="scientific">Stieleria varia</name>
    <dbReference type="NCBI Taxonomy" id="2528005"/>
    <lineage>
        <taxon>Bacteria</taxon>
        <taxon>Pseudomonadati</taxon>
        <taxon>Planctomycetota</taxon>
        <taxon>Planctomycetia</taxon>
        <taxon>Pirellulales</taxon>
        <taxon>Pirellulaceae</taxon>
        <taxon>Stieleria</taxon>
    </lineage>
</organism>
<dbReference type="RefSeq" id="WP_146520940.1">
    <property type="nucleotide sequence ID" value="NZ_CP151726.1"/>
</dbReference>